<gene>
    <name evidence="4" type="ORF">HKBW3S42_01905</name>
</gene>
<dbReference type="EMBL" id="BLSA01000564">
    <property type="protein sequence ID" value="GFP33568.1"/>
    <property type="molecule type" value="Genomic_DNA"/>
</dbReference>
<dbReference type="Proteomes" id="UP000568877">
    <property type="component" value="Unassembled WGS sequence"/>
</dbReference>
<proteinExistence type="predicted"/>
<comment type="subunit">
    <text evidence="2">Part of the Csm effector complex that includes Cas10, Csm2, Csm3, Csm4 and Csm5.</text>
</comment>
<evidence type="ECO:0000256" key="2">
    <source>
        <dbReference type="ARBA" id="ARBA00093789"/>
    </source>
</evidence>
<evidence type="ECO:0000313" key="5">
    <source>
        <dbReference type="Proteomes" id="UP000568877"/>
    </source>
</evidence>
<evidence type="ECO:0000259" key="3">
    <source>
        <dbReference type="Pfam" id="PF03787"/>
    </source>
</evidence>
<sequence>MSDLEFKLKTLTPIWTGNVEMKCDRLHETGLIGSIRWWYEALVRGIECYDCDPRGGEGCQFNTKSFQKYKNLEASTYTFRLLSHRY</sequence>
<evidence type="ECO:0000313" key="4">
    <source>
        <dbReference type="EMBL" id="GFP33568.1"/>
    </source>
</evidence>
<dbReference type="InterPro" id="IPR005537">
    <property type="entry name" value="RAMP_III_fam"/>
</dbReference>
<dbReference type="Pfam" id="PF03787">
    <property type="entry name" value="RAMPs"/>
    <property type="match status" value="1"/>
</dbReference>
<comment type="caution">
    <text evidence="4">The sequence shown here is derived from an EMBL/GenBank/DDBJ whole genome shotgun (WGS) entry which is preliminary data.</text>
</comment>
<name>A0A6V8PMR7_9ACTN</name>
<accession>A0A6V8PMR7</accession>
<dbReference type="InterPro" id="IPR007522">
    <property type="entry name" value="CRISPR-assoc_prot_TM1795"/>
</dbReference>
<dbReference type="GO" id="GO:0051607">
    <property type="term" value="P:defense response to virus"/>
    <property type="evidence" value="ECO:0007669"/>
    <property type="project" value="UniProtKB-KW"/>
</dbReference>
<organism evidence="4 5">
    <name type="scientific">Candidatus Hakubella thermalkaliphila</name>
    <dbReference type="NCBI Taxonomy" id="2754717"/>
    <lineage>
        <taxon>Bacteria</taxon>
        <taxon>Bacillati</taxon>
        <taxon>Actinomycetota</taxon>
        <taxon>Actinomycetota incertae sedis</taxon>
        <taxon>Candidatus Hakubellales</taxon>
        <taxon>Candidatus Hakubellaceae</taxon>
        <taxon>Candidatus Hakubella</taxon>
    </lineage>
</organism>
<keyword evidence="1" id="KW-0051">Antiviral defense</keyword>
<dbReference type="AlphaFoldDB" id="A0A6V8PMR7"/>
<evidence type="ECO:0000256" key="1">
    <source>
        <dbReference type="ARBA" id="ARBA00023118"/>
    </source>
</evidence>
<dbReference type="NCBIfam" id="TIGR01894">
    <property type="entry name" value="cas_TM1795_cmr1"/>
    <property type="match status" value="1"/>
</dbReference>
<reference evidence="4 5" key="1">
    <citation type="journal article" date="2020" name="Front. Microbiol.">
        <title>Single-cell genomics of novel Actinobacteria with the Wood-Ljungdahl pathway discovered in a serpentinizing system.</title>
        <authorList>
            <person name="Merino N."/>
            <person name="Kawai M."/>
            <person name="Boyd E.S."/>
            <person name="Colman D.R."/>
            <person name="McGlynn S.E."/>
            <person name="Nealson K.H."/>
            <person name="Kurokawa K."/>
            <person name="Hongoh Y."/>
        </authorList>
    </citation>
    <scope>NUCLEOTIDE SEQUENCE [LARGE SCALE GENOMIC DNA]</scope>
    <source>
        <strain evidence="4 5">S42</strain>
    </source>
</reference>
<feature type="domain" description="CRISPR type III-associated protein" evidence="3">
    <location>
        <begin position="7"/>
        <end position="55"/>
    </location>
</feature>
<protein>
    <submittedName>
        <fullName evidence="4">CRISPR-associated protein Cmr1</fullName>
    </submittedName>
</protein>